<comment type="caution">
    <text evidence="1">The sequence shown here is derived from an EMBL/GenBank/DDBJ whole genome shotgun (WGS) entry which is preliminary data.</text>
</comment>
<evidence type="ECO:0000313" key="1">
    <source>
        <dbReference type="EMBL" id="ETR70841.1"/>
    </source>
</evidence>
<dbReference type="Proteomes" id="UP000189670">
    <property type="component" value="Unassembled WGS sequence"/>
</dbReference>
<dbReference type="EMBL" id="ATBP01000361">
    <property type="protein sequence ID" value="ETR70841.1"/>
    <property type="molecule type" value="Genomic_DNA"/>
</dbReference>
<name>A0A1V1P7M0_9BACT</name>
<sequence>MKVYEKAIVDTNVPKTANKSLQPDLITNKHFIICIINCIELIDQIIQKGGLVIDAGDEIFDEYRQQLSMSGQPGVGDRFMKWVHDNRWKFPNEDRVAITKKNQSYQEFPEHIDLKQFDLSDRKFIAVANNHPDKPPVYQATDSKWLGWSSALKECGIHVQFLCVTYIKSIYDKKVMEKTI</sequence>
<reference evidence="2" key="1">
    <citation type="submission" date="2012-11" db="EMBL/GenBank/DDBJ databases">
        <authorList>
            <person name="Lucero-Rivera Y.E."/>
            <person name="Tovar-Ramirez D."/>
        </authorList>
    </citation>
    <scope>NUCLEOTIDE SEQUENCE [LARGE SCALE GENOMIC DNA]</scope>
    <source>
        <strain evidence="2">Araruama</strain>
    </source>
</reference>
<proteinExistence type="predicted"/>
<organism evidence="1 2">
    <name type="scientific">Candidatus Magnetoglobus multicellularis str. Araruama</name>
    <dbReference type="NCBI Taxonomy" id="890399"/>
    <lineage>
        <taxon>Bacteria</taxon>
        <taxon>Pseudomonadati</taxon>
        <taxon>Thermodesulfobacteriota</taxon>
        <taxon>Desulfobacteria</taxon>
        <taxon>Desulfobacterales</taxon>
        <taxon>Desulfobacteraceae</taxon>
        <taxon>Candidatus Magnetoglobus</taxon>
    </lineage>
</organism>
<gene>
    <name evidence="1" type="ORF">OMM_02948</name>
</gene>
<accession>A0A1V1P7M0</accession>
<protein>
    <submittedName>
        <fullName evidence="1">Uncharacterized protein</fullName>
    </submittedName>
</protein>
<evidence type="ECO:0000313" key="2">
    <source>
        <dbReference type="Proteomes" id="UP000189670"/>
    </source>
</evidence>
<dbReference type="AlphaFoldDB" id="A0A1V1P7M0"/>